<protein>
    <submittedName>
        <fullName evidence="2">GDSL family lipase</fullName>
    </submittedName>
</protein>
<dbReference type="Gene3D" id="3.40.50.1110">
    <property type="entry name" value="SGNH hydrolase"/>
    <property type="match status" value="1"/>
</dbReference>
<comment type="caution">
    <text evidence="2">The sequence shown here is derived from an EMBL/GenBank/DDBJ whole genome shotgun (WGS) entry which is preliminary data.</text>
</comment>
<evidence type="ECO:0000313" key="2">
    <source>
        <dbReference type="EMBL" id="OIN59294.1"/>
    </source>
</evidence>
<organism evidence="2 3">
    <name type="scientific">Arsenicibacter rosenii</name>
    <dbReference type="NCBI Taxonomy" id="1750698"/>
    <lineage>
        <taxon>Bacteria</taxon>
        <taxon>Pseudomonadati</taxon>
        <taxon>Bacteroidota</taxon>
        <taxon>Cytophagia</taxon>
        <taxon>Cytophagales</taxon>
        <taxon>Spirosomataceae</taxon>
        <taxon>Arsenicibacter</taxon>
    </lineage>
</organism>
<feature type="domain" description="SGNH hydrolase-type esterase" evidence="1">
    <location>
        <begin position="36"/>
        <end position="185"/>
    </location>
</feature>
<evidence type="ECO:0000313" key="3">
    <source>
        <dbReference type="Proteomes" id="UP000181790"/>
    </source>
</evidence>
<dbReference type="OrthoDB" id="9790057at2"/>
<dbReference type="RefSeq" id="WP_071502976.1">
    <property type="nucleotide sequence ID" value="NZ_MORL01000004.1"/>
</dbReference>
<dbReference type="Pfam" id="PF13472">
    <property type="entry name" value="Lipase_GDSL_2"/>
    <property type="match status" value="1"/>
</dbReference>
<dbReference type="InterPro" id="IPR013830">
    <property type="entry name" value="SGNH_hydro"/>
</dbReference>
<proteinExistence type="predicted"/>
<evidence type="ECO:0000259" key="1">
    <source>
        <dbReference type="Pfam" id="PF13472"/>
    </source>
</evidence>
<sequence length="197" mass="22519">MFWYEEEVRQLEKKVSNKPPLSGRTVFYGSSSIRLWSSLAVDFPEKKPLNLGFGGSTLAACTWFFERLVVPANPSSIVFYAGDNDLGDNRHPEEVFLFFCTLVDKVAQYLPGTPLVYLAIKPSPARWAIVDRIHYTNKIISEKIQELPHCHFVDLYTPMLNNHGLPRRELYEADGLHLNPKGYALWRDVLLNSAVTF</sequence>
<keyword evidence="3" id="KW-1185">Reference proteome</keyword>
<gene>
    <name evidence="2" type="ORF">BLX24_09920</name>
</gene>
<dbReference type="Proteomes" id="UP000181790">
    <property type="component" value="Unassembled WGS sequence"/>
</dbReference>
<name>A0A1S2VKL7_9BACT</name>
<dbReference type="AlphaFoldDB" id="A0A1S2VKL7"/>
<dbReference type="InterPro" id="IPR036514">
    <property type="entry name" value="SGNH_hydro_sf"/>
</dbReference>
<reference evidence="2 3" key="1">
    <citation type="submission" date="2016-10" db="EMBL/GenBank/DDBJ databases">
        <title>Arsenicibacter rosenii gen. nov., sp. nov., an efficient arsenic-methylating bacterium isolated from an arsenic-contaminated paddy soil.</title>
        <authorList>
            <person name="Huang K."/>
        </authorList>
    </citation>
    <scope>NUCLEOTIDE SEQUENCE [LARGE SCALE GENOMIC DNA]</scope>
    <source>
        <strain evidence="2 3">SM-1</strain>
    </source>
</reference>
<dbReference type="CDD" id="cd04502">
    <property type="entry name" value="SGNH_hydrolase_like_7"/>
    <property type="match status" value="1"/>
</dbReference>
<accession>A0A1S2VKL7</accession>
<dbReference type="GO" id="GO:0016788">
    <property type="term" value="F:hydrolase activity, acting on ester bonds"/>
    <property type="evidence" value="ECO:0007669"/>
    <property type="project" value="UniProtKB-ARBA"/>
</dbReference>
<dbReference type="EMBL" id="MORL01000004">
    <property type="protein sequence ID" value="OIN59294.1"/>
    <property type="molecule type" value="Genomic_DNA"/>
</dbReference>
<dbReference type="SUPFAM" id="SSF52266">
    <property type="entry name" value="SGNH hydrolase"/>
    <property type="match status" value="1"/>
</dbReference>